<dbReference type="InterPro" id="IPR050900">
    <property type="entry name" value="Transposase_IS3/IS150/IS904"/>
</dbReference>
<dbReference type="GO" id="GO:0015074">
    <property type="term" value="P:DNA integration"/>
    <property type="evidence" value="ECO:0007669"/>
    <property type="project" value="InterPro"/>
</dbReference>
<comment type="function">
    <text evidence="1">Involved in the transposition of the insertion sequence.</text>
</comment>
<evidence type="ECO:0000256" key="1">
    <source>
        <dbReference type="ARBA" id="ARBA00002286"/>
    </source>
</evidence>
<dbReference type="InterPro" id="IPR025948">
    <property type="entry name" value="HTH-like_dom"/>
</dbReference>
<evidence type="ECO:0000256" key="2">
    <source>
        <dbReference type="SAM" id="MobiDB-lite"/>
    </source>
</evidence>
<dbReference type="InterPro" id="IPR012337">
    <property type="entry name" value="RNaseH-like_sf"/>
</dbReference>
<dbReference type="EMBL" id="QYCY01000002">
    <property type="protein sequence ID" value="RLV76251.1"/>
    <property type="molecule type" value="Genomic_DNA"/>
</dbReference>
<dbReference type="PANTHER" id="PTHR46889">
    <property type="entry name" value="TRANSPOSASE INSF FOR INSERTION SEQUENCE IS3B-RELATED"/>
    <property type="match status" value="1"/>
</dbReference>
<name>A0A3L8R993_STRRN</name>
<dbReference type="AlphaFoldDB" id="A0A3L8R993"/>
<accession>A0A3L8R993</accession>
<protein>
    <submittedName>
        <fullName evidence="4">Transposase</fullName>
    </submittedName>
</protein>
<dbReference type="RefSeq" id="WP_121823978.1">
    <property type="nucleotide sequence ID" value="NZ_CP085193.1"/>
</dbReference>
<feature type="region of interest" description="Disordered" evidence="2">
    <location>
        <begin position="101"/>
        <end position="122"/>
    </location>
</feature>
<dbReference type="InterPro" id="IPR001584">
    <property type="entry name" value="Integrase_cat-core"/>
</dbReference>
<dbReference type="Pfam" id="PF00665">
    <property type="entry name" value="rve"/>
    <property type="match status" value="1"/>
</dbReference>
<evidence type="ECO:0000259" key="3">
    <source>
        <dbReference type="PROSITE" id="PS50994"/>
    </source>
</evidence>
<reference evidence="4 6" key="1">
    <citation type="journal article" date="2018" name="J. Biol. Chem.">
        <title>Discovery of the actinoplanic acid pathway in Streptomyces rapamycinicus reveals a genetically conserved synergism with rapamycin.</title>
        <authorList>
            <person name="Mrak P."/>
            <person name="Krastel P."/>
            <person name="Pivk Lukancic P."/>
            <person name="Tao J."/>
            <person name="Pistorius D."/>
            <person name="Moore C.M."/>
        </authorList>
    </citation>
    <scope>NUCLEOTIDE SEQUENCE [LARGE SCALE GENOMIC DNA]</scope>
    <source>
        <strain evidence="4 6">NRRL 5491</strain>
    </source>
</reference>
<evidence type="ECO:0000313" key="5">
    <source>
        <dbReference type="EMBL" id="RLV77641.1"/>
    </source>
</evidence>
<evidence type="ECO:0000313" key="4">
    <source>
        <dbReference type="EMBL" id="RLV76251.1"/>
    </source>
</evidence>
<feature type="domain" description="Integrase catalytic" evidence="3">
    <location>
        <begin position="126"/>
        <end position="290"/>
    </location>
</feature>
<dbReference type="GO" id="GO:0003676">
    <property type="term" value="F:nucleic acid binding"/>
    <property type="evidence" value="ECO:0007669"/>
    <property type="project" value="InterPro"/>
</dbReference>
<evidence type="ECO:0000313" key="6">
    <source>
        <dbReference type="Proteomes" id="UP000281594"/>
    </source>
</evidence>
<dbReference type="NCBIfam" id="NF033516">
    <property type="entry name" value="transpos_IS3"/>
    <property type="match status" value="1"/>
</dbReference>
<dbReference type="SUPFAM" id="SSF53098">
    <property type="entry name" value="Ribonuclease H-like"/>
    <property type="match status" value="1"/>
</dbReference>
<dbReference type="InterPro" id="IPR048020">
    <property type="entry name" value="Transpos_IS3"/>
</dbReference>
<dbReference type="PROSITE" id="PS50994">
    <property type="entry name" value="INTEGRASE"/>
    <property type="match status" value="1"/>
</dbReference>
<dbReference type="InterPro" id="IPR036397">
    <property type="entry name" value="RNaseH_sf"/>
</dbReference>
<dbReference type="Gene3D" id="3.30.420.10">
    <property type="entry name" value="Ribonuclease H-like superfamily/Ribonuclease H"/>
    <property type="match status" value="1"/>
</dbReference>
<dbReference type="PANTHER" id="PTHR46889:SF4">
    <property type="entry name" value="TRANSPOSASE INSO FOR INSERTION SEQUENCE ELEMENT IS911B-RELATED"/>
    <property type="match status" value="1"/>
</dbReference>
<organism evidence="4 6">
    <name type="scientific">Streptomyces rapamycinicus (strain ATCC 29253 / DSM 41530 / NRRL 5491 / AYB-994)</name>
    <name type="common">Streptomyces hygroscopicus (strain ATCC 29253)</name>
    <dbReference type="NCBI Taxonomy" id="1343740"/>
    <lineage>
        <taxon>Bacteria</taxon>
        <taxon>Bacillati</taxon>
        <taxon>Actinomycetota</taxon>
        <taxon>Actinomycetes</taxon>
        <taxon>Kitasatosporales</taxon>
        <taxon>Streptomycetaceae</taxon>
        <taxon>Streptomyces</taxon>
        <taxon>Streptomyces violaceusniger group</taxon>
    </lineage>
</organism>
<proteinExistence type="predicted"/>
<comment type="caution">
    <text evidence="4">The sequence shown here is derived from an EMBL/GenBank/DDBJ whole genome shotgun (WGS) entry which is preliminary data.</text>
</comment>
<gene>
    <name evidence="5" type="ORF">D3C57_104690</name>
    <name evidence="4" type="ORF">D3C57_143535</name>
</gene>
<dbReference type="EMBL" id="QYCY01000001">
    <property type="protein sequence ID" value="RLV77641.1"/>
    <property type="molecule type" value="Genomic_DNA"/>
</dbReference>
<sequence length="297" mass="33645">MSEVYRFIAAEKAVHPVALLCRVLGVVRSSFYAWLEAEQARQARTRADEALAHEITVIHLASKGAYGVPRVHAELRRLGRAVNRKRVERIMREHGIAGVTRRRRRSLTRPDKQARPAPDLIGRDFTADRPGTRLVGDITYLPTEQGWLYLACWLDLATREVVGYAMADHHRAELVVDALRMAHGLGGLEPGCITHSDCGSEYTSSEFRAEIRALGLRQSTGRTGSCFDNAAAESFWAVLKEEIGTRLWPDRATARAEVFAFIETFYNRRRLRKHPVFGYLTPHETRQRFRNSHTLAA</sequence>
<dbReference type="Proteomes" id="UP000281594">
    <property type="component" value="Unassembled WGS sequence"/>
</dbReference>
<dbReference type="Pfam" id="PF13276">
    <property type="entry name" value="HTH_21"/>
    <property type="match status" value="1"/>
</dbReference>